<dbReference type="RefSeq" id="XP_062694943.1">
    <property type="nucleotide sequence ID" value="XM_062836728.1"/>
</dbReference>
<dbReference type="EMBL" id="JAULSX010000002">
    <property type="protein sequence ID" value="KAK3496679.1"/>
    <property type="molecule type" value="Genomic_DNA"/>
</dbReference>
<dbReference type="Proteomes" id="UP001285908">
    <property type="component" value="Unassembled WGS sequence"/>
</dbReference>
<feature type="compositionally biased region" description="Polar residues" evidence="1">
    <location>
        <begin position="31"/>
        <end position="41"/>
    </location>
</feature>
<dbReference type="AlphaFoldDB" id="A0AAJ0IBF8"/>
<comment type="caution">
    <text evidence="2">The sequence shown here is derived from an EMBL/GenBank/DDBJ whole genome shotgun (WGS) entry which is preliminary data.</text>
</comment>
<evidence type="ECO:0000256" key="1">
    <source>
        <dbReference type="SAM" id="MobiDB-lite"/>
    </source>
</evidence>
<keyword evidence="3" id="KW-1185">Reference proteome</keyword>
<protein>
    <submittedName>
        <fullName evidence="2">Uncharacterized protein</fullName>
    </submittedName>
</protein>
<feature type="region of interest" description="Disordered" evidence="1">
    <location>
        <begin position="29"/>
        <end position="51"/>
    </location>
</feature>
<gene>
    <name evidence="2" type="ORF">B0T23DRAFT_372418</name>
</gene>
<accession>A0AAJ0IBF8</accession>
<evidence type="ECO:0000313" key="2">
    <source>
        <dbReference type="EMBL" id="KAK3496679.1"/>
    </source>
</evidence>
<reference evidence="2 3" key="1">
    <citation type="journal article" date="2023" name="Mol. Phylogenet. Evol.">
        <title>Genome-scale phylogeny and comparative genomics of the fungal order Sordariales.</title>
        <authorList>
            <person name="Hensen N."/>
            <person name="Bonometti L."/>
            <person name="Westerberg I."/>
            <person name="Brannstrom I.O."/>
            <person name="Guillou S."/>
            <person name="Cros-Aarteil S."/>
            <person name="Calhoun S."/>
            <person name="Haridas S."/>
            <person name="Kuo A."/>
            <person name="Mondo S."/>
            <person name="Pangilinan J."/>
            <person name="Riley R."/>
            <person name="LaButti K."/>
            <person name="Andreopoulos B."/>
            <person name="Lipzen A."/>
            <person name="Chen C."/>
            <person name="Yan M."/>
            <person name="Daum C."/>
            <person name="Ng V."/>
            <person name="Clum A."/>
            <person name="Steindorff A."/>
            <person name="Ohm R.A."/>
            <person name="Martin F."/>
            <person name="Silar P."/>
            <person name="Natvig D.O."/>
            <person name="Lalanne C."/>
            <person name="Gautier V."/>
            <person name="Ament-Velasquez S.L."/>
            <person name="Kruys A."/>
            <person name="Hutchinson M.I."/>
            <person name="Powell A.J."/>
            <person name="Barry K."/>
            <person name="Miller A.N."/>
            <person name="Grigoriev I.V."/>
            <person name="Debuchy R."/>
            <person name="Gladieux P."/>
            <person name="Hiltunen Thoren M."/>
            <person name="Johannesson H."/>
        </authorList>
    </citation>
    <scope>NUCLEOTIDE SEQUENCE [LARGE SCALE GENOMIC DNA]</scope>
    <source>
        <strain evidence="2 3">FGSC 10403</strain>
    </source>
</reference>
<dbReference type="GeneID" id="87874350"/>
<organism evidence="2 3">
    <name type="scientific">Neurospora hispaniola</name>
    <dbReference type="NCBI Taxonomy" id="588809"/>
    <lineage>
        <taxon>Eukaryota</taxon>
        <taxon>Fungi</taxon>
        <taxon>Dikarya</taxon>
        <taxon>Ascomycota</taxon>
        <taxon>Pezizomycotina</taxon>
        <taxon>Sordariomycetes</taxon>
        <taxon>Sordariomycetidae</taxon>
        <taxon>Sordariales</taxon>
        <taxon>Sordariaceae</taxon>
        <taxon>Neurospora</taxon>
    </lineage>
</organism>
<evidence type="ECO:0000313" key="3">
    <source>
        <dbReference type="Proteomes" id="UP001285908"/>
    </source>
</evidence>
<proteinExistence type="predicted"/>
<name>A0AAJ0IBF8_9PEZI</name>
<feature type="compositionally biased region" description="Basic and acidic residues" evidence="1">
    <location>
        <begin position="42"/>
        <end position="51"/>
    </location>
</feature>
<sequence length="141" mass="16029">MLRNSVWLSRSLQAWIPSVFLRLLPSHPTKVDSSTATTAELRSNKRSDAGRGDSRSITFYLLFQDAHIEYDNSEVPFFWISQADTMARWSRWFVNLGFDHDVVVKCVGGRGGNSRSIMSAGSNVRFPYRIEILGAFGRLRL</sequence>